<feature type="region of interest" description="Disordered" evidence="7">
    <location>
        <begin position="588"/>
        <end position="623"/>
    </location>
</feature>
<evidence type="ECO:0000256" key="4">
    <source>
        <dbReference type="ARBA" id="ARBA00022840"/>
    </source>
</evidence>
<feature type="domain" description="ABC transporter" evidence="9">
    <location>
        <begin position="952"/>
        <end position="1178"/>
    </location>
</feature>
<dbReference type="InterPro" id="IPR039421">
    <property type="entry name" value="Type_1_exporter"/>
</dbReference>
<keyword evidence="4" id="KW-0067">ATP-binding</keyword>
<gene>
    <name evidence="11" type="ORF">Val02_75820</name>
</gene>
<feature type="transmembrane region" description="Helical" evidence="8">
    <location>
        <begin position="772"/>
        <end position="794"/>
    </location>
</feature>
<evidence type="ECO:0000313" key="12">
    <source>
        <dbReference type="Proteomes" id="UP000619260"/>
    </source>
</evidence>
<evidence type="ECO:0000256" key="1">
    <source>
        <dbReference type="ARBA" id="ARBA00004651"/>
    </source>
</evidence>
<dbReference type="EMBL" id="BOPF01000038">
    <property type="protein sequence ID" value="GIJ50696.1"/>
    <property type="molecule type" value="Genomic_DNA"/>
</dbReference>
<dbReference type="InterPro" id="IPR027417">
    <property type="entry name" value="P-loop_NTPase"/>
</dbReference>
<feature type="domain" description="ABC transmembrane type-1" evidence="10">
    <location>
        <begin position="753"/>
        <end position="896"/>
    </location>
</feature>
<dbReference type="InterPro" id="IPR017871">
    <property type="entry name" value="ABC_transporter-like_CS"/>
</dbReference>
<evidence type="ECO:0000256" key="5">
    <source>
        <dbReference type="ARBA" id="ARBA00022989"/>
    </source>
</evidence>
<dbReference type="Pfam" id="PF00664">
    <property type="entry name" value="ABC_membrane"/>
    <property type="match status" value="1"/>
</dbReference>
<dbReference type="AlphaFoldDB" id="A0A8J4DUS3"/>
<dbReference type="PROSITE" id="PS50929">
    <property type="entry name" value="ABC_TM1F"/>
    <property type="match status" value="2"/>
</dbReference>
<dbReference type="SUPFAM" id="SSF52540">
    <property type="entry name" value="P-loop containing nucleoside triphosphate hydrolases"/>
    <property type="match status" value="2"/>
</dbReference>
<feature type="transmembrane region" description="Helical" evidence="8">
    <location>
        <begin position="231"/>
        <end position="255"/>
    </location>
</feature>
<dbReference type="SUPFAM" id="SSF90123">
    <property type="entry name" value="ABC transporter transmembrane region"/>
    <property type="match status" value="2"/>
</dbReference>
<reference evidence="11" key="1">
    <citation type="submission" date="2021-01" db="EMBL/GenBank/DDBJ databases">
        <title>Whole genome shotgun sequence of Virgisporangium aliadipatigenens NBRC 105644.</title>
        <authorList>
            <person name="Komaki H."/>
            <person name="Tamura T."/>
        </authorList>
    </citation>
    <scope>NUCLEOTIDE SEQUENCE</scope>
    <source>
        <strain evidence="11">NBRC 105644</strain>
    </source>
</reference>
<dbReference type="GO" id="GO:0016887">
    <property type="term" value="F:ATP hydrolysis activity"/>
    <property type="evidence" value="ECO:0007669"/>
    <property type="project" value="InterPro"/>
</dbReference>
<dbReference type="GO" id="GO:0034040">
    <property type="term" value="F:ATPase-coupled lipid transmembrane transporter activity"/>
    <property type="evidence" value="ECO:0007669"/>
    <property type="project" value="TreeGrafter"/>
</dbReference>
<protein>
    <recommendedName>
        <fullName evidence="13">ABC transporter</fullName>
    </recommendedName>
</protein>
<evidence type="ECO:0008006" key="13">
    <source>
        <dbReference type="Google" id="ProtNLM"/>
    </source>
</evidence>
<feature type="domain" description="ABC transporter" evidence="9">
    <location>
        <begin position="319"/>
        <end position="554"/>
    </location>
</feature>
<dbReference type="SMART" id="SM00382">
    <property type="entry name" value="AAA"/>
    <property type="match status" value="2"/>
</dbReference>
<keyword evidence="2 8" id="KW-0812">Transmembrane</keyword>
<evidence type="ECO:0000256" key="3">
    <source>
        <dbReference type="ARBA" id="ARBA00022741"/>
    </source>
</evidence>
<proteinExistence type="predicted"/>
<dbReference type="Gene3D" id="3.40.50.300">
    <property type="entry name" value="P-loop containing nucleotide triphosphate hydrolases"/>
    <property type="match status" value="2"/>
</dbReference>
<evidence type="ECO:0000259" key="10">
    <source>
        <dbReference type="PROSITE" id="PS50929"/>
    </source>
</evidence>
<evidence type="ECO:0000259" key="9">
    <source>
        <dbReference type="PROSITE" id="PS50893"/>
    </source>
</evidence>
<dbReference type="PROSITE" id="PS50893">
    <property type="entry name" value="ABC_TRANSPORTER_2"/>
    <property type="match status" value="2"/>
</dbReference>
<name>A0A8J4DUS3_9ACTN</name>
<feature type="transmembrane region" description="Helical" evidence="8">
    <location>
        <begin position="639"/>
        <end position="663"/>
    </location>
</feature>
<dbReference type="Proteomes" id="UP000619260">
    <property type="component" value="Unassembled WGS sequence"/>
</dbReference>
<feature type="domain" description="ABC transmembrane type-1" evidence="10">
    <location>
        <begin position="16"/>
        <end position="289"/>
    </location>
</feature>
<evidence type="ECO:0000313" key="11">
    <source>
        <dbReference type="EMBL" id="GIJ50696.1"/>
    </source>
</evidence>
<comment type="caution">
    <text evidence="11">The sequence shown here is derived from an EMBL/GenBank/DDBJ whole genome shotgun (WGS) entry which is preliminary data.</text>
</comment>
<dbReference type="PANTHER" id="PTHR24221">
    <property type="entry name" value="ATP-BINDING CASSETTE SUB-FAMILY B"/>
    <property type="match status" value="1"/>
</dbReference>
<dbReference type="InterPro" id="IPR003439">
    <property type="entry name" value="ABC_transporter-like_ATP-bd"/>
</dbReference>
<keyword evidence="6 8" id="KW-0472">Membrane</keyword>
<evidence type="ECO:0000256" key="2">
    <source>
        <dbReference type="ARBA" id="ARBA00022692"/>
    </source>
</evidence>
<feature type="compositionally biased region" description="Pro residues" evidence="7">
    <location>
        <begin position="612"/>
        <end position="622"/>
    </location>
</feature>
<dbReference type="InterPro" id="IPR036640">
    <property type="entry name" value="ABC1_TM_sf"/>
</dbReference>
<dbReference type="PROSITE" id="PS00211">
    <property type="entry name" value="ABC_TRANSPORTER_1"/>
    <property type="match status" value="1"/>
</dbReference>
<feature type="compositionally biased region" description="Low complexity" evidence="7">
    <location>
        <begin position="592"/>
        <end position="611"/>
    </location>
</feature>
<keyword evidence="3" id="KW-0547">Nucleotide-binding</keyword>
<evidence type="ECO:0000256" key="7">
    <source>
        <dbReference type="SAM" id="MobiDB-lite"/>
    </source>
</evidence>
<organism evidence="11 12">
    <name type="scientific">Virgisporangium aliadipatigenens</name>
    <dbReference type="NCBI Taxonomy" id="741659"/>
    <lineage>
        <taxon>Bacteria</taxon>
        <taxon>Bacillati</taxon>
        <taxon>Actinomycetota</taxon>
        <taxon>Actinomycetes</taxon>
        <taxon>Micromonosporales</taxon>
        <taxon>Micromonosporaceae</taxon>
        <taxon>Virgisporangium</taxon>
    </lineage>
</organism>
<evidence type="ECO:0000256" key="8">
    <source>
        <dbReference type="SAM" id="Phobius"/>
    </source>
</evidence>
<keyword evidence="5 8" id="KW-1133">Transmembrane helix</keyword>
<dbReference type="GO" id="GO:0005886">
    <property type="term" value="C:plasma membrane"/>
    <property type="evidence" value="ECO:0007669"/>
    <property type="project" value="UniProtKB-SubCell"/>
</dbReference>
<dbReference type="GO" id="GO:0140359">
    <property type="term" value="F:ABC-type transporter activity"/>
    <property type="evidence" value="ECO:0007669"/>
    <property type="project" value="InterPro"/>
</dbReference>
<feature type="transmembrane region" description="Helical" evidence="8">
    <location>
        <begin position="46"/>
        <end position="64"/>
    </location>
</feature>
<comment type="subcellular location">
    <subcellularLocation>
        <location evidence="1">Cell membrane</location>
        <topology evidence="1">Multi-pass membrane protein</topology>
    </subcellularLocation>
</comment>
<sequence>MRLLRDLWVTSPGRTFLVAVLIVIGALGQAGAAALAGPVLVERSGVLFVVLSIALCATVLSDLAQSLVAARLTADWGADVRRRLCRVAFGQPLPKLETTPVGELLDRIDSDVYDVGNELRNSGVRIAQALATGVASIVTTLLVWWPAGLVMMALTAIVVVTLRRPVVKIAPARMGEEEAWSDLAAVMEESIHGQDDVRTSLARPYVLRLYAQRASQVLAKGRIVWRLSARVMSTATGIVRLGVALVVIGGAWALATGRIDGAQLTAVWLLAIAFGSTVEQVGRHVPELQYALGAWGRVQLLRDSPQEPPGGAAPQDGDLHVRGLTYRYAADGRRAALDDLRLTFARGRSYALIGRTGSGKSTLAKVLTRAVDIPRGTVFLGDTDLCDLDLEGLRRWIAVVPQRTEILAGTLAENIALFDPALLDRAERALHELGLAPWIAELPEGMRTKLGDGGHVLSAGQEQLVAFARILVRDPQVVILDEATARLDPVTEGQVQRATARLLHNRIGIIIAHRLSSVRQCDEVVVLADGVVVEAGPLRESQRFARLLATSQAAAASTTGRPAGRVALAEPADDDDLLPVAWEPAEVEKPAGPEAPEAPGASAGSRAAPTKTDPPPLPPEPPARTLREIFRLTTNDARYGLGAIALFLIMVLLGTDSAILPWFWADVVDGEGSLFWPAFWIVVCLVVTIPTFEFTQRWFPEWWVRQMLRISLRLVHGQTGPRRVSKHTPAEVVAQGGDTERVVILADNLIDQSIAMIVLISIYVVSGSGAAVGFFAGAILLSGLTATLFARVLASSAKKTVAARAAFATALVSSLSAARTVKLAGATDPVLRHLAGLDRKRSDRQRREIAMQVWARSTPALASGLLPIGVWALYLTGGMSAGAALVATSTLTAARWFGWTTASLVSSIPSARVWTRRTVSMTGVAAYTAAVPGVDISAGTAPAPDTAPRNRLRRLDLVNFSAVHEDGTVGASDIELSVTSGQLVLVVGPVGSGKSSLLRALAGIVHHTGDLLWNGQAVTEPELFLRPNQVGYVAQLPRVLSGTIAENIQLGHEVDAAGAISTAQLEHDLAAAGSGLGLLIGHKGTRLSGGQLQRLALARALAPRTELLIADDVSSALDVTTELDLWRALRGHGVTVVGSTSKRAALAQADVVVVLVGGRAVAQGTWRDLADRWGHLAG</sequence>
<feature type="transmembrane region" description="Helical" evidence="8">
    <location>
        <begin position="675"/>
        <end position="695"/>
    </location>
</feature>
<feature type="transmembrane region" description="Helical" evidence="8">
    <location>
        <begin position="149"/>
        <end position="166"/>
    </location>
</feature>
<dbReference type="Pfam" id="PF00005">
    <property type="entry name" value="ABC_tran"/>
    <property type="match status" value="2"/>
</dbReference>
<dbReference type="RefSeq" id="WP_203904123.1">
    <property type="nucleotide sequence ID" value="NZ_BOPF01000038.1"/>
</dbReference>
<keyword evidence="12" id="KW-1185">Reference proteome</keyword>
<dbReference type="PANTHER" id="PTHR24221:SF654">
    <property type="entry name" value="ATP-BINDING CASSETTE SUB-FAMILY B MEMBER 6"/>
    <property type="match status" value="1"/>
</dbReference>
<dbReference type="InterPro" id="IPR003593">
    <property type="entry name" value="AAA+_ATPase"/>
</dbReference>
<dbReference type="GO" id="GO:0005524">
    <property type="term" value="F:ATP binding"/>
    <property type="evidence" value="ECO:0007669"/>
    <property type="project" value="UniProtKB-KW"/>
</dbReference>
<feature type="transmembrane region" description="Helical" evidence="8">
    <location>
        <begin position="853"/>
        <end position="876"/>
    </location>
</feature>
<dbReference type="Gene3D" id="1.20.1560.10">
    <property type="entry name" value="ABC transporter type 1, transmembrane domain"/>
    <property type="match status" value="2"/>
</dbReference>
<dbReference type="InterPro" id="IPR011527">
    <property type="entry name" value="ABC1_TM_dom"/>
</dbReference>
<accession>A0A8J4DUS3</accession>
<evidence type="ECO:0000256" key="6">
    <source>
        <dbReference type="ARBA" id="ARBA00023136"/>
    </source>
</evidence>